<accession>A0ABR8AJS1</accession>
<comment type="caution">
    <text evidence="4">The sequence shown here is derived from an EMBL/GenBank/DDBJ whole genome shotgun (WGS) entry which is preliminary data.</text>
</comment>
<reference evidence="4 5" key="1">
    <citation type="journal article" date="2020" name="ISME J.">
        <title>Comparative genomics reveals insights into cyanobacterial evolution and habitat adaptation.</title>
        <authorList>
            <person name="Chen M.Y."/>
            <person name="Teng W.K."/>
            <person name="Zhao L."/>
            <person name="Hu C.X."/>
            <person name="Zhou Y.K."/>
            <person name="Han B.P."/>
            <person name="Song L.R."/>
            <person name="Shu W.S."/>
        </authorList>
    </citation>
    <scope>NUCLEOTIDE SEQUENCE [LARGE SCALE GENOMIC DNA]</scope>
    <source>
        <strain evidence="4 5">FACHB-288</strain>
    </source>
</reference>
<gene>
    <name evidence="4" type="ORF">H6G24_32030</name>
</gene>
<dbReference type="InterPro" id="IPR000182">
    <property type="entry name" value="GNAT_dom"/>
</dbReference>
<name>A0ABR8AJS1_9CYAN</name>
<dbReference type="PANTHER" id="PTHR43626">
    <property type="entry name" value="ACYL-COA N-ACYLTRANSFERASE"/>
    <property type="match status" value="1"/>
</dbReference>
<dbReference type="SUPFAM" id="SSF55729">
    <property type="entry name" value="Acyl-CoA N-acyltransferases (Nat)"/>
    <property type="match status" value="1"/>
</dbReference>
<keyword evidence="1" id="KW-0808">Transferase</keyword>
<evidence type="ECO:0000256" key="1">
    <source>
        <dbReference type="ARBA" id="ARBA00022679"/>
    </source>
</evidence>
<feature type="domain" description="N-acetyltransferase" evidence="3">
    <location>
        <begin position="1"/>
        <end position="144"/>
    </location>
</feature>
<evidence type="ECO:0000256" key="2">
    <source>
        <dbReference type="ARBA" id="ARBA00023315"/>
    </source>
</evidence>
<dbReference type="Pfam" id="PF00583">
    <property type="entry name" value="Acetyltransf_1"/>
    <property type="match status" value="1"/>
</dbReference>
<dbReference type="PANTHER" id="PTHR43626:SF4">
    <property type="entry name" value="GCN5-RELATED N-ACETYLTRANSFERASE 2, CHLOROPLASTIC"/>
    <property type="match status" value="1"/>
</dbReference>
<dbReference type="Proteomes" id="UP000658514">
    <property type="component" value="Unassembled WGS sequence"/>
</dbReference>
<evidence type="ECO:0000313" key="5">
    <source>
        <dbReference type="Proteomes" id="UP000658514"/>
    </source>
</evidence>
<dbReference type="RefSeq" id="WP_190550247.1">
    <property type="nucleotide sequence ID" value="NZ_CAWPNO010000111.1"/>
</dbReference>
<evidence type="ECO:0000259" key="3">
    <source>
        <dbReference type="PROSITE" id="PS51186"/>
    </source>
</evidence>
<evidence type="ECO:0000313" key="4">
    <source>
        <dbReference type="EMBL" id="MBD2200044.1"/>
    </source>
</evidence>
<protein>
    <submittedName>
        <fullName evidence="4">GNAT family N-acetyltransferase</fullName>
    </submittedName>
</protein>
<dbReference type="InterPro" id="IPR045039">
    <property type="entry name" value="NSI-like"/>
</dbReference>
<dbReference type="EMBL" id="JACJQH010000074">
    <property type="protein sequence ID" value="MBD2200044.1"/>
    <property type="molecule type" value="Genomic_DNA"/>
</dbReference>
<dbReference type="Gene3D" id="3.40.630.30">
    <property type="match status" value="1"/>
</dbReference>
<dbReference type="InterPro" id="IPR016181">
    <property type="entry name" value="Acyl_CoA_acyltransferase"/>
</dbReference>
<proteinExistence type="predicted"/>
<sequence>MNYSQIQFSDRKSEIDLHQLQQLFNLSAFWARERSIEDLSIAIANSEPVISLWDEQRLVGFARATSDVIYRATIWDVVIHPEYRGRGLGSKLVETVLSHPRVRSVERVYLMTTHQQEFYEKIGFECNKTTTMVLHNQSEFNSLTTGEIQLQRSRGV</sequence>
<keyword evidence="2" id="KW-0012">Acyltransferase</keyword>
<dbReference type="PROSITE" id="PS51186">
    <property type="entry name" value="GNAT"/>
    <property type="match status" value="1"/>
</dbReference>
<organism evidence="4 5">
    <name type="scientific">Calothrix parietina FACHB-288</name>
    <dbReference type="NCBI Taxonomy" id="2692896"/>
    <lineage>
        <taxon>Bacteria</taxon>
        <taxon>Bacillati</taxon>
        <taxon>Cyanobacteriota</taxon>
        <taxon>Cyanophyceae</taxon>
        <taxon>Nostocales</taxon>
        <taxon>Calotrichaceae</taxon>
        <taxon>Calothrix</taxon>
    </lineage>
</organism>
<dbReference type="CDD" id="cd04301">
    <property type="entry name" value="NAT_SF"/>
    <property type="match status" value="1"/>
</dbReference>
<keyword evidence="5" id="KW-1185">Reference proteome</keyword>